<dbReference type="Pfam" id="PF00176">
    <property type="entry name" value="SNF2-rel_dom"/>
    <property type="match status" value="1"/>
</dbReference>
<proteinExistence type="predicted"/>
<accession>A0A182MWN7</accession>
<protein>
    <recommendedName>
        <fullName evidence="2">SNF2 N-terminal domain-containing protein</fullName>
    </recommendedName>
</protein>
<name>A0A182MWN7_9DIPT</name>
<dbReference type="PANTHER" id="PTHR45629">
    <property type="entry name" value="SNF2/RAD54 FAMILY MEMBER"/>
    <property type="match status" value="1"/>
</dbReference>
<feature type="domain" description="SNF2 N-terminal" evidence="2">
    <location>
        <begin position="32"/>
        <end position="107"/>
    </location>
</feature>
<dbReference type="EnsemblMetazoa" id="ACUA028126-RA">
    <property type="protein sequence ID" value="ACUA028126-PA"/>
    <property type="gene ID" value="ACUA028126"/>
</dbReference>
<feature type="region of interest" description="Disordered" evidence="1">
    <location>
        <begin position="619"/>
        <end position="685"/>
    </location>
</feature>
<dbReference type="InterPro" id="IPR000330">
    <property type="entry name" value="SNF2_N"/>
</dbReference>
<dbReference type="SUPFAM" id="SSF52540">
    <property type="entry name" value="P-loop containing nucleoside triphosphate hydrolases"/>
    <property type="match status" value="1"/>
</dbReference>
<evidence type="ECO:0000259" key="2">
    <source>
        <dbReference type="Pfam" id="PF00176"/>
    </source>
</evidence>
<feature type="compositionally biased region" description="Low complexity" evidence="1">
    <location>
        <begin position="655"/>
        <end position="665"/>
    </location>
</feature>
<feature type="compositionally biased region" description="Polar residues" evidence="1">
    <location>
        <begin position="619"/>
        <end position="629"/>
    </location>
</feature>
<dbReference type="EMBL" id="AXCM01007830">
    <property type="status" value="NOT_ANNOTATED_CDS"/>
    <property type="molecule type" value="Genomic_DNA"/>
</dbReference>
<dbReference type="Gene3D" id="3.40.50.10810">
    <property type="entry name" value="Tandem AAA-ATPase domain"/>
    <property type="match status" value="1"/>
</dbReference>
<reference evidence="4" key="1">
    <citation type="submission" date="2013-09" db="EMBL/GenBank/DDBJ databases">
        <title>The Genome Sequence of Anopheles culicifacies species A.</title>
        <authorList>
            <consortium name="The Broad Institute Genomics Platform"/>
            <person name="Neafsey D.E."/>
            <person name="Besansky N."/>
            <person name="Howell P."/>
            <person name="Walton C."/>
            <person name="Young S.K."/>
            <person name="Zeng Q."/>
            <person name="Gargeya S."/>
            <person name="Fitzgerald M."/>
            <person name="Haas B."/>
            <person name="Abouelleil A."/>
            <person name="Allen A.W."/>
            <person name="Alvarado L."/>
            <person name="Arachchi H.M."/>
            <person name="Berlin A.M."/>
            <person name="Chapman S.B."/>
            <person name="Gainer-Dewar J."/>
            <person name="Goldberg J."/>
            <person name="Griggs A."/>
            <person name="Gujja S."/>
            <person name="Hansen M."/>
            <person name="Howarth C."/>
            <person name="Imamovic A."/>
            <person name="Ireland A."/>
            <person name="Larimer J."/>
            <person name="McCowan C."/>
            <person name="Murphy C."/>
            <person name="Pearson M."/>
            <person name="Poon T.W."/>
            <person name="Priest M."/>
            <person name="Roberts A."/>
            <person name="Saif S."/>
            <person name="Shea T."/>
            <person name="Sisk P."/>
            <person name="Sykes S."/>
            <person name="Wortman J."/>
            <person name="Nusbaum C."/>
            <person name="Birren B."/>
        </authorList>
    </citation>
    <scope>NUCLEOTIDE SEQUENCE [LARGE SCALE GENOMIC DNA]</scope>
    <source>
        <strain evidence="4">A-37</strain>
    </source>
</reference>
<evidence type="ECO:0000256" key="1">
    <source>
        <dbReference type="SAM" id="MobiDB-lite"/>
    </source>
</evidence>
<evidence type="ECO:0000313" key="4">
    <source>
        <dbReference type="Proteomes" id="UP000075883"/>
    </source>
</evidence>
<dbReference type="InterPro" id="IPR050496">
    <property type="entry name" value="SNF2_RAD54_helicase_repair"/>
</dbReference>
<dbReference type="PANTHER" id="PTHR45629:SF7">
    <property type="entry name" value="DNA EXCISION REPAIR PROTEIN ERCC-6-RELATED"/>
    <property type="match status" value="1"/>
</dbReference>
<feature type="region of interest" description="Disordered" evidence="1">
    <location>
        <begin position="412"/>
        <end position="465"/>
    </location>
</feature>
<dbReference type="GO" id="GO:0005634">
    <property type="term" value="C:nucleus"/>
    <property type="evidence" value="ECO:0007669"/>
    <property type="project" value="TreeGrafter"/>
</dbReference>
<organism evidence="3 4">
    <name type="scientific">Anopheles culicifacies</name>
    <dbReference type="NCBI Taxonomy" id="139723"/>
    <lineage>
        <taxon>Eukaryota</taxon>
        <taxon>Metazoa</taxon>
        <taxon>Ecdysozoa</taxon>
        <taxon>Arthropoda</taxon>
        <taxon>Hexapoda</taxon>
        <taxon>Insecta</taxon>
        <taxon>Pterygota</taxon>
        <taxon>Neoptera</taxon>
        <taxon>Endopterygota</taxon>
        <taxon>Diptera</taxon>
        <taxon>Nematocera</taxon>
        <taxon>Culicoidea</taxon>
        <taxon>Culicidae</taxon>
        <taxon>Anophelinae</taxon>
        <taxon>Anopheles</taxon>
        <taxon>culicifacies species complex</taxon>
    </lineage>
</organism>
<feature type="compositionally biased region" description="Basic and acidic residues" evidence="1">
    <location>
        <begin position="285"/>
        <end position="297"/>
    </location>
</feature>
<dbReference type="GO" id="GO:0007131">
    <property type="term" value="P:reciprocal meiotic recombination"/>
    <property type="evidence" value="ECO:0007669"/>
    <property type="project" value="TreeGrafter"/>
</dbReference>
<dbReference type="AlphaFoldDB" id="A0A182MWN7"/>
<dbReference type="Proteomes" id="UP000075883">
    <property type="component" value="Unassembled WGS sequence"/>
</dbReference>
<dbReference type="GO" id="GO:0015616">
    <property type="term" value="F:DNA translocase activity"/>
    <property type="evidence" value="ECO:0007669"/>
    <property type="project" value="TreeGrafter"/>
</dbReference>
<feature type="region of interest" description="Disordered" evidence="1">
    <location>
        <begin position="283"/>
        <end position="304"/>
    </location>
</feature>
<keyword evidence="4" id="KW-1185">Reference proteome</keyword>
<dbReference type="InterPro" id="IPR027417">
    <property type="entry name" value="P-loop_NTPase"/>
</dbReference>
<dbReference type="GO" id="GO:0000724">
    <property type="term" value="P:double-strand break repair via homologous recombination"/>
    <property type="evidence" value="ECO:0007669"/>
    <property type="project" value="TreeGrafter"/>
</dbReference>
<evidence type="ECO:0000313" key="3">
    <source>
        <dbReference type="EnsemblMetazoa" id="ACUA028126-PA"/>
    </source>
</evidence>
<sequence length="753" mass="83287">MVLRGPPSGHLYLGGSHKYRVHRELVNKLAIHQLEAVRFLYAQFREYTGIFLNDESGLGKCYQTVAFLSALAVSEDHSLILCPNRDRLHHWTYHLDALAPSLRTKVHPKSYLDADEEQSALRGTDWQYVVVDETREFMTEKQLETLRSFAVKRYIFVSSLDLLDRLDVLIKRLDFCYPRDPSHLRAVIEQQHKGKGTKEGSFKLYLCTRRFILRRSVKSCRQSLPLIERNKFLESFHAWSVANGVEIPVVNVLPSIPQPEAPEACNNLTQTNGEETLSETMTPYEMEREPEREKDSTTHSPVRCGREEFTQPSPDHAIEAVPLHCVDSEPLFEPNETNTELMPVLRVESDTPSEGNTIPETATDSEGYMQFGQEISSHGYVSSQPSQLALATERYRFPIEKFLRSQGQLKSSSSSVSVESIPNGQPFPTGGEIVISSSDSPQRAKSPPLFDDSDHDTKSLSSCTSDTEDDISLMAILASSRNVAPIGERVPSPSLAPRRQPSSFSTPIAKLMFGPLANPAGSEAEPVNVSSVDMFDESLGGGENVDNVFEITKNNAFPNRIVVRSEVNGAASLKLANADDSSDEDVQFVNETNGCIIDLVDDIVSTPKSDILNRAVVCQTTPPSGTLNPGLSPGRGWLGKSLRTASLSPASGKNTPSTSRGSPNRRGGGSGGSTSNAKPITPIVRDSKRRRKLDDVFQTMDLMSEHFLLELLLQVLHDGLPLKFDLPATEATEEEWTLIVNRFLAVCIFLVDG</sequence>
<dbReference type="VEuPathDB" id="VectorBase:ACUA028126"/>
<dbReference type="InterPro" id="IPR038718">
    <property type="entry name" value="SNF2-like_sf"/>
</dbReference>
<feature type="compositionally biased region" description="Polar residues" evidence="1">
    <location>
        <begin position="643"/>
        <end position="654"/>
    </location>
</feature>
<dbReference type="GO" id="GO:0005524">
    <property type="term" value="F:ATP binding"/>
    <property type="evidence" value="ECO:0007669"/>
    <property type="project" value="InterPro"/>
</dbReference>
<reference evidence="3" key="2">
    <citation type="submission" date="2020-05" db="UniProtKB">
        <authorList>
            <consortium name="EnsemblMetazoa"/>
        </authorList>
    </citation>
    <scope>IDENTIFICATION</scope>
    <source>
        <strain evidence="3">A-37</strain>
    </source>
</reference>